<dbReference type="RefSeq" id="XP_023465892.1">
    <property type="nucleotide sequence ID" value="XM_023608868.1"/>
</dbReference>
<evidence type="ECO:0000313" key="1">
    <source>
        <dbReference type="EMBL" id="PHZ12184.1"/>
    </source>
</evidence>
<organism evidence="1 2">
    <name type="scientific">Rhizopus microsporus ATCC 52813</name>
    <dbReference type="NCBI Taxonomy" id="1340429"/>
    <lineage>
        <taxon>Eukaryota</taxon>
        <taxon>Fungi</taxon>
        <taxon>Fungi incertae sedis</taxon>
        <taxon>Mucoromycota</taxon>
        <taxon>Mucoromycotina</taxon>
        <taxon>Mucoromycetes</taxon>
        <taxon>Mucorales</taxon>
        <taxon>Mucorineae</taxon>
        <taxon>Rhizopodaceae</taxon>
        <taxon>Rhizopus</taxon>
    </lineage>
</organism>
<proteinExistence type="predicted"/>
<accession>A0A2G4STV4</accession>
<protein>
    <submittedName>
        <fullName evidence="1">Uncharacterized protein</fullName>
    </submittedName>
</protein>
<dbReference type="EMBL" id="KZ303850">
    <property type="protein sequence ID" value="PHZ12184.1"/>
    <property type="molecule type" value="Genomic_DNA"/>
</dbReference>
<gene>
    <name evidence="1" type="ORF">RHIMIDRAFT_238001</name>
</gene>
<evidence type="ECO:0000313" key="2">
    <source>
        <dbReference type="Proteomes" id="UP000242254"/>
    </source>
</evidence>
<dbReference type="Proteomes" id="UP000242254">
    <property type="component" value="Unassembled WGS sequence"/>
</dbReference>
<reference evidence="1 2" key="1">
    <citation type="journal article" date="2016" name="Proc. Natl. Acad. Sci. U.S.A.">
        <title>Lipid metabolic changes in an early divergent fungus govern the establishment of a mutualistic symbiosis with endobacteria.</title>
        <authorList>
            <person name="Lastovetsky O.A."/>
            <person name="Gaspar M.L."/>
            <person name="Mondo S.J."/>
            <person name="LaButti K.M."/>
            <person name="Sandor L."/>
            <person name="Grigoriev I.V."/>
            <person name="Henry S.A."/>
            <person name="Pawlowska T.E."/>
        </authorList>
    </citation>
    <scope>NUCLEOTIDE SEQUENCE [LARGE SCALE GENOMIC DNA]</scope>
    <source>
        <strain evidence="1 2">ATCC 52813</strain>
    </source>
</reference>
<dbReference type="GeneID" id="35439858"/>
<dbReference type="AlphaFoldDB" id="A0A2G4STV4"/>
<keyword evidence="2" id="KW-1185">Reference proteome</keyword>
<name>A0A2G4STV4_RHIZD</name>
<sequence length="140" mass="16288">MIDKNIPYEVRYQIFKYALDTGCKRLFVYLYQVDDYLVLKNFINSMQNCYLAHLTRAIIPDDEVRPNVDRIKSRLAGTSVWRAIEEAIRTNWRGLKKLPTPENDHPDHSHGLDCYQNSPWLVAPHSPASICHQGLFLLNS</sequence>